<reference evidence="2" key="1">
    <citation type="submission" date="2016-01" db="EMBL/GenBank/DDBJ databases">
        <authorList>
            <person name="Mitreva M."/>
            <person name="Pepin K.H."/>
            <person name="Mihindukulasuriya K.A."/>
            <person name="Fulton R."/>
            <person name="Fronick C."/>
            <person name="O'Laughlin M."/>
            <person name="Miner T."/>
            <person name="Herter B."/>
            <person name="Rosa B.A."/>
            <person name="Cordes M."/>
            <person name="Tomlinson C."/>
            <person name="Wollam A."/>
            <person name="Palsikar V.B."/>
            <person name="Mardis E.R."/>
            <person name="Wilson R.K."/>
        </authorList>
    </citation>
    <scope>NUCLEOTIDE SEQUENCE [LARGE SCALE GENOMIC DNA]</scope>
    <source>
        <strain evidence="2">MJR7716</strain>
    </source>
</reference>
<proteinExistence type="predicted"/>
<gene>
    <name evidence="1" type="ORF">HMPREF3226_00001</name>
</gene>
<dbReference type="AlphaFoldDB" id="A0A133QQT7"/>
<dbReference type="RefSeq" id="WP_231728259.1">
    <property type="nucleotide sequence ID" value="NZ_KQ957184.1"/>
</dbReference>
<dbReference type="Proteomes" id="UP000070533">
    <property type="component" value="Unassembled WGS sequence"/>
</dbReference>
<dbReference type="PATRIC" id="fig|28128.5.peg.1"/>
<feature type="non-terminal residue" evidence="1">
    <location>
        <position position="1"/>
    </location>
</feature>
<name>A0A133QQT7_9BACT</name>
<dbReference type="eggNOG" id="COG1061">
    <property type="taxonomic scope" value="Bacteria"/>
</dbReference>
<keyword evidence="2" id="KW-1185">Reference proteome</keyword>
<evidence type="ECO:0000313" key="1">
    <source>
        <dbReference type="EMBL" id="KXA45251.1"/>
    </source>
</evidence>
<evidence type="ECO:0000313" key="2">
    <source>
        <dbReference type="Proteomes" id="UP000070533"/>
    </source>
</evidence>
<protein>
    <submittedName>
        <fullName evidence="1">Uncharacterized protein</fullName>
    </submittedName>
</protein>
<organism evidence="1 2">
    <name type="scientific">Prevotella corporis</name>
    <dbReference type="NCBI Taxonomy" id="28128"/>
    <lineage>
        <taxon>Bacteria</taxon>
        <taxon>Pseudomonadati</taxon>
        <taxon>Bacteroidota</taxon>
        <taxon>Bacteroidia</taxon>
        <taxon>Bacteroidales</taxon>
        <taxon>Prevotellaceae</taxon>
        <taxon>Prevotella</taxon>
    </lineage>
</organism>
<sequence length="99" mass="11728">NAIRTFKGLVVDLRGIYDTKGGITASSQDTHDKANELQRRIKILNGWNRENIRYIGGIVCKRNRMWMLNKEPQYSYQSRSMDEWEQMWVLKKDAIVIYC</sequence>
<dbReference type="EMBL" id="LRQG01000001">
    <property type="protein sequence ID" value="KXA45251.1"/>
    <property type="molecule type" value="Genomic_DNA"/>
</dbReference>
<accession>A0A133QQT7</accession>
<comment type="caution">
    <text evidence="1">The sequence shown here is derived from an EMBL/GenBank/DDBJ whole genome shotgun (WGS) entry which is preliminary data.</text>
</comment>